<dbReference type="Pfam" id="PF01402">
    <property type="entry name" value="RHH_1"/>
    <property type="match status" value="1"/>
</dbReference>
<sequence>MTEQSAPKVQFNVYLPQDLVREVKHRAIDDGSSLSALVESALTAYLNASTTKGKKS</sequence>
<name>A0A516Q3W1_9ACTN</name>
<dbReference type="Proteomes" id="UP000319263">
    <property type="component" value="Chromosome"/>
</dbReference>
<dbReference type="InterPro" id="IPR013321">
    <property type="entry name" value="Arc_rbn_hlx_hlx"/>
</dbReference>
<dbReference type="RefSeq" id="WP_143988071.1">
    <property type="nucleotide sequence ID" value="NZ_CP041692.1"/>
</dbReference>
<evidence type="ECO:0000313" key="2">
    <source>
        <dbReference type="EMBL" id="QDP98128.1"/>
    </source>
</evidence>
<dbReference type="KEGG" id="mik:FOE78_21480"/>
<proteinExistence type="predicted"/>
<feature type="domain" description="Ribbon-helix-helix protein CopG" evidence="1">
    <location>
        <begin position="10"/>
        <end position="47"/>
    </location>
</feature>
<dbReference type="Gene3D" id="1.10.1220.10">
    <property type="entry name" value="Met repressor-like"/>
    <property type="match status" value="1"/>
</dbReference>
<dbReference type="SUPFAM" id="SSF47598">
    <property type="entry name" value="Ribbon-helix-helix"/>
    <property type="match status" value="1"/>
</dbReference>
<organism evidence="2 3">
    <name type="scientific">Microlunatus elymi</name>
    <dbReference type="NCBI Taxonomy" id="2596828"/>
    <lineage>
        <taxon>Bacteria</taxon>
        <taxon>Bacillati</taxon>
        <taxon>Actinomycetota</taxon>
        <taxon>Actinomycetes</taxon>
        <taxon>Propionibacteriales</taxon>
        <taxon>Propionibacteriaceae</taxon>
        <taxon>Microlunatus</taxon>
    </lineage>
</organism>
<dbReference type="InterPro" id="IPR002145">
    <property type="entry name" value="CopG"/>
</dbReference>
<protein>
    <submittedName>
        <fullName evidence="2">CopG family transcriptional regulator</fullName>
    </submittedName>
</protein>
<dbReference type="GO" id="GO:0006355">
    <property type="term" value="P:regulation of DNA-templated transcription"/>
    <property type="evidence" value="ECO:0007669"/>
    <property type="project" value="InterPro"/>
</dbReference>
<dbReference type="OrthoDB" id="9033039at2"/>
<accession>A0A516Q3W1</accession>
<evidence type="ECO:0000259" key="1">
    <source>
        <dbReference type="Pfam" id="PF01402"/>
    </source>
</evidence>
<reference evidence="2 3" key="1">
    <citation type="submission" date="2019-07" db="EMBL/GenBank/DDBJ databases">
        <title>Microlunatus dokdonensis sp. nov. isolated from the rhizospheric soil of the wild plant Elymus tsukushiensis.</title>
        <authorList>
            <person name="Ghim S.-Y."/>
            <person name="Hwang Y.-J."/>
            <person name="Son J.-S."/>
            <person name="Shin J.-H."/>
        </authorList>
    </citation>
    <scope>NUCLEOTIDE SEQUENCE [LARGE SCALE GENOMIC DNA]</scope>
    <source>
        <strain evidence="2 3">KUDC0627</strain>
    </source>
</reference>
<dbReference type="AlphaFoldDB" id="A0A516Q3W1"/>
<dbReference type="EMBL" id="CP041692">
    <property type="protein sequence ID" value="QDP98128.1"/>
    <property type="molecule type" value="Genomic_DNA"/>
</dbReference>
<evidence type="ECO:0000313" key="3">
    <source>
        <dbReference type="Proteomes" id="UP000319263"/>
    </source>
</evidence>
<keyword evidence="3" id="KW-1185">Reference proteome</keyword>
<gene>
    <name evidence="2" type="ORF">FOE78_21480</name>
</gene>
<dbReference type="CDD" id="cd21631">
    <property type="entry name" value="RHH_CopG_NikR-like"/>
    <property type="match status" value="1"/>
</dbReference>
<dbReference type="InterPro" id="IPR010985">
    <property type="entry name" value="Ribbon_hlx_hlx"/>
</dbReference>